<dbReference type="CDD" id="cd16012">
    <property type="entry name" value="ALP"/>
    <property type="match status" value="1"/>
</dbReference>
<feature type="active site" description="Phosphoserine intermediate" evidence="8">
    <location>
        <position position="23"/>
    </location>
</feature>
<feature type="binding site" evidence="9">
    <location>
        <position position="76"/>
    </location>
    <ligand>
        <name>Mg(2+)</name>
        <dbReference type="ChEBI" id="CHEBI:18420"/>
    </ligand>
</feature>
<evidence type="ECO:0000313" key="13">
    <source>
        <dbReference type="Proteomes" id="UP000673691"/>
    </source>
</evidence>
<dbReference type="PANTHER" id="PTHR11596">
    <property type="entry name" value="ALKALINE PHOSPHATASE"/>
    <property type="match status" value="1"/>
</dbReference>
<accession>A0A8H7ZRU6</accession>
<keyword evidence="3" id="KW-0597">Phosphoprotein</keyword>
<organism evidence="12 13">
    <name type="scientific">Olpidium bornovanus</name>
    <dbReference type="NCBI Taxonomy" id="278681"/>
    <lineage>
        <taxon>Eukaryota</taxon>
        <taxon>Fungi</taxon>
        <taxon>Fungi incertae sedis</taxon>
        <taxon>Olpidiomycota</taxon>
        <taxon>Olpidiomycotina</taxon>
        <taxon>Olpidiomycetes</taxon>
        <taxon>Olpidiales</taxon>
        <taxon>Olpidiaceae</taxon>
        <taxon>Olpidium</taxon>
    </lineage>
</organism>
<proteinExistence type="inferred from homology"/>
<evidence type="ECO:0000313" key="12">
    <source>
        <dbReference type="EMBL" id="KAG5458059.1"/>
    </source>
</evidence>
<dbReference type="InterPro" id="IPR001952">
    <property type="entry name" value="Alkaline_phosphatase"/>
</dbReference>
<keyword evidence="6 9" id="KW-0862">Zinc</keyword>
<keyword evidence="4 9" id="KW-0479">Metal-binding</keyword>
<dbReference type="PRINTS" id="PR00113">
    <property type="entry name" value="ALKPHPHTASE"/>
</dbReference>
<sequence length="292" mass="32065">MPLDTILVGQSRTRSTSSLVTDSAAGATAFSCAKKTYNAAIAVDDERVPCGTVLEAAKAKGMITGLVATSRITHATPAAFSAHVVHRDMENEIARQQVGNYVLGRQVDLLLGGGRCHFMHSSLNGSCRADDDDVWKDAQDAGWKFIQTRKEFDEIDRQHPPFPLAGLFTLDHMSYEIDRNPNEEPSLKEMAAAALSMLQTAAVSIDKGFFVMIEGSRIDMAAHSNDPAAHVHDILQYQETIAFVKSWVDDHPGTVMISVSDHETGGLTLARQVSSAYPEYLWCVRCLKFCRY</sequence>
<gene>
    <name evidence="12" type="ORF">BJ554DRAFT_1796</name>
</gene>
<dbReference type="AlphaFoldDB" id="A0A8H7ZRU6"/>
<dbReference type="Gene3D" id="3.40.720.10">
    <property type="entry name" value="Alkaline Phosphatase, subunit A"/>
    <property type="match status" value="1"/>
</dbReference>
<evidence type="ECO:0000256" key="9">
    <source>
        <dbReference type="PIRSR" id="PIRSR601952-2"/>
    </source>
</evidence>
<keyword evidence="7 9" id="KW-0460">Magnesium</keyword>
<feature type="binding site" evidence="9">
    <location>
        <position position="74"/>
    </location>
    <ligand>
        <name>Mg(2+)</name>
        <dbReference type="ChEBI" id="CHEBI:18420"/>
    </ligand>
</feature>
<comment type="caution">
    <text evidence="12">The sequence shown here is derived from an EMBL/GenBank/DDBJ whole genome shotgun (WGS) entry which is preliminary data.</text>
</comment>
<keyword evidence="13" id="KW-1185">Reference proteome</keyword>
<dbReference type="GO" id="GO:0046872">
    <property type="term" value="F:metal ion binding"/>
    <property type="evidence" value="ECO:0007669"/>
    <property type="project" value="UniProtKB-KW"/>
</dbReference>
<dbReference type="SMART" id="SM00098">
    <property type="entry name" value="alkPPc"/>
    <property type="match status" value="1"/>
</dbReference>
<keyword evidence="5 11" id="KW-0378">Hydrolase</keyword>
<evidence type="ECO:0000256" key="2">
    <source>
        <dbReference type="ARBA" id="ARBA00012647"/>
    </source>
</evidence>
<feature type="binding site" evidence="9">
    <location>
        <position position="262"/>
    </location>
    <ligand>
        <name>Zn(2+)</name>
        <dbReference type="ChEBI" id="CHEBI:29105"/>
        <label>2</label>
    </ligand>
</feature>
<feature type="binding site" evidence="9">
    <location>
        <position position="214"/>
    </location>
    <ligand>
        <name>Mg(2+)</name>
        <dbReference type="ChEBI" id="CHEBI:18420"/>
    </ligand>
</feature>
<evidence type="ECO:0000256" key="3">
    <source>
        <dbReference type="ARBA" id="ARBA00022553"/>
    </source>
</evidence>
<dbReference type="PROSITE" id="PS00123">
    <property type="entry name" value="ALKALINE_PHOSPHATASE"/>
    <property type="match status" value="1"/>
</dbReference>
<evidence type="ECO:0000256" key="4">
    <source>
        <dbReference type="ARBA" id="ARBA00022723"/>
    </source>
</evidence>
<dbReference type="InterPro" id="IPR017850">
    <property type="entry name" value="Alkaline_phosphatase_core_sf"/>
</dbReference>
<dbReference type="OrthoDB" id="7392499at2759"/>
<evidence type="ECO:0000256" key="10">
    <source>
        <dbReference type="RuleBase" id="RU003946"/>
    </source>
</evidence>
<dbReference type="SUPFAM" id="SSF53649">
    <property type="entry name" value="Alkaline phosphatase-like"/>
    <property type="match status" value="1"/>
</dbReference>
<comment type="similarity">
    <text evidence="1 10">Belongs to the alkaline phosphatase family.</text>
</comment>
<evidence type="ECO:0000256" key="11">
    <source>
        <dbReference type="RuleBase" id="RU003947"/>
    </source>
</evidence>
<name>A0A8H7ZRU6_9FUNG</name>
<comment type="cofactor">
    <cofactor evidence="9">
        <name>Mg(2+)</name>
        <dbReference type="ChEBI" id="CHEBI:18420"/>
    </cofactor>
    <text evidence="9">Binds 1 Mg(2+) ion.</text>
</comment>
<feature type="binding site" evidence="9">
    <location>
        <position position="223"/>
    </location>
    <ligand>
        <name>Zn(2+)</name>
        <dbReference type="ChEBI" id="CHEBI:29105"/>
        <label>2</label>
    </ligand>
</feature>
<evidence type="ECO:0000256" key="6">
    <source>
        <dbReference type="ARBA" id="ARBA00022833"/>
    </source>
</evidence>
<dbReference type="InterPro" id="IPR018299">
    <property type="entry name" value="Alkaline_phosphatase_AS"/>
</dbReference>
<protein>
    <recommendedName>
        <fullName evidence="2 11">Alkaline phosphatase</fullName>
        <ecNumber evidence="2 11">3.1.3.1</ecNumber>
    </recommendedName>
</protein>
<evidence type="ECO:0000256" key="5">
    <source>
        <dbReference type="ARBA" id="ARBA00022801"/>
    </source>
</evidence>
<comment type="cofactor">
    <cofactor evidence="9">
        <name>Zn(2+)</name>
        <dbReference type="ChEBI" id="CHEBI:29105"/>
    </cofactor>
    <text evidence="9">Binds 2 Zn(2+) ions.</text>
</comment>
<feature type="binding site" evidence="9">
    <location>
        <position position="219"/>
    </location>
    <ligand>
        <name>Zn(2+)</name>
        <dbReference type="ChEBI" id="CHEBI:29105"/>
        <label>2</label>
    </ligand>
</feature>
<dbReference type="PANTHER" id="PTHR11596:SF5">
    <property type="entry name" value="ALKALINE PHOSPHATASE"/>
    <property type="match status" value="1"/>
</dbReference>
<dbReference type="GO" id="GO:0004035">
    <property type="term" value="F:alkaline phosphatase activity"/>
    <property type="evidence" value="ECO:0007669"/>
    <property type="project" value="UniProtKB-EC"/>
</dbReference>
<feature type="binding site" evidence="9">
    <location>
        <position position="261"/>
    </location>
    <ligand>
        <name>Zn(2+)</name>
        <dbReference type="ChEBI" id="CHEBI:29105"/>
        <label>2</label>
    </ligand>
</feature>
<dbReference type="EC" id="3.1.3.1" evidence="2 11"/>
<dbReference type="Proteomes" id="UP000673691">
    <property type="component" value="Unassembled WGS sequence"/>
</dbReference>
<dbReference type="Pfam" id="PF00245">
    <property type="entry name" value="Alk_phosphatase"/>
    <property type="match status" value="1"/>
</dbReference>
<evidence type="ECO:0000256" key="1">
    <source>
        <dbReference type="ARBA" id="ARBA00005984"/>
    </source>
</evidence>
<dbReference type="EMBL" id="JAEFCI010009037">
    <property type="protein sequence ID" value="KAG5458059.1"/>
    <property type="molecule type" value="Genomic_DNA"/>
</dbReference>
<evidence type="ECO:0000256" key="8">
    <source>
        <dbReference type="PIRSR" id="PIRSR601952-1"/>
    </source>
</evidence>
<comment type="catalytic activity">
    <reaction evidence="11">
        <text>a phosphate monoester + H2O = an alcohol + phosphate</text>
        <dbReference type="Rhea" id="RHEA:15017"/>
        <dbReference type="ChEBI" id="CHEBI:15377"/>
        <dbReference type="ChEBI" id="CHEBI:30879"/>
        <dbReference type="ChEBI" id="CHEBI:43474"/>
        <dbReference type="ChEBI" id="CHEBI:67140"/>
        <dbReference type="EC" id="3.1.3.1"/>
    </reaction>
</comment>
<dbReference type="GO" id="GO:0000329">
    <property type="term" value="C:fungal-type vacuole membrane"/>
    <property type="evidence" value="ECO:0007669"/>
    <property type="project" value="TreeGrafter"/>
</dbReference>
<evidence type="ECO:0000256" key="7">
    <source>
        <dbReference type="ARBA" id="ARBA00022842"/>
    </source>
</evidence>
<reference evidence="12 13" key="1">
    <citation type="journal article" name="Sci. Rep.">
        <title>Genome-scale phylogenetic analyses confirm Olpidium as the closest living zoosporic fungus to the non-flagellated, terrestrial fungi.</title>
        <authorList>
            <person name="Chang Y."/>
            <person name="Rochon D."/>
            <person name="Sekimoto S."/>
            <person name="Wang Y."/>
            <person name="Chovatia M."/>
            <person name="Sandor L."/>
            <person name="Salamov A."/>
            <person name="Grigoriev I.V."/>
            <person name="Stajich J.E."/>
            <person name="Spatafora J.W."/>
        </authorList>
    </citation>
    <scope>NUCLEOTIDE SEQUENCE [LARGE SCALE GENOMIC DNA]</scope>
    <source>
        <strain evidence="12">S191</strain>
    </source>
</reference>